<feature type="transmembrane region" description="Helical" evidence="1">
    <location>
        <begin position="20"/>
        <end position="40"/>
    </location>
</feature>
<keyword evidence="3" id="KW-1185">Reference proteome</keyword>
<dbReference type="PANTHER" id="PTHR34658">
    <property type="entry name" value="OS01G0151800 PROTEIN"/>
    <property type="match status" value="1"/>
</dbReference>
<organism evidence="2 3">
    <name type="scientific">Actinidia rufa</name>
    <dbReference type="NCBI Taxonomy" id="165716"/>
    <lineage>
        <taxon>Eukaryota</taxon>
        <taxon>Viridiplantae</taxon>
        <taxon>Streptophyta</taxon>
        <taxon>Embryophyta</taxon>
        <taxon>Tracheophyta</taxon>
        <taxon>Spermatophyta</taxon>
        <taxon>Magnoliopsida</taxon>
        <taxon>eudicotyledons</taxon>
        <taxon>Gunneridae</taxon>
        <taxon>Pentapetalae</taxon>
        <taxon>asterids</taxon>
        <taxon>Ericales</taxon>
        <taxon>Actinidiaceae</taxon>
        <taxon>Actinidia</taxon>
    </lineage>
</organism>
<dbReference type="AlphaFoldDB" id="A0A7J0GJW6"/>
<comment type="caution">
    <text evidence="2">The sequence shown here is derived from an EMBL/GenBank/DDBJ whole genome shotgun (WGS) entry which is preliminary data.</text>
</comment>
<dbReference type="Proteomes" id="UP000585474">
    <property type="component" value="Unassembled WGS sequence"/>
</dbReference>
<protein>
    <submittedName>
        <fullName evidence="2">Uncharacterized protein</fullName>
    </submittedName>
</protein>
<evidence type="ECO:0000313" key="3">
    <source>
        <dbReference type="Proteomes" id="UP000585474"/>
    </source>
</evidence>
<proteinExistence type="predicted"/>
<keyword evidence="1" id="KW-0472">Membrane</keyword>
<gene>
    <name evidence="2" type="ORF">Acr_22g0004290</name>
</gene>
<evidence type="ECO:0000256" key="1">
    <source>
        <dbReference type="SAM" id="Phobius"/>
    </source>
</evidence>
<dbReference type="OrthoDB" id="1921102at2759"/>
<evidence type="ECO:0000313" key="2">
    <source>
        <dbReference type="EMBL" id="GFZ11031.1"/>
    </source>
</evidence>
<sequence>MTFSLLNSIFQRVASQWPLLLYAATWTTILTMTVAVASLAPEIAFVSAISPTSAFSKACETEGSVRVPMDVPAEVLCFPVHLFRRSKVDLLVQPFLAAVIVAGSASVVRSLGLWEVDDEAQ</sequence>
<name>A0A7J0GJW6_9ERIC</name>
<reference evidence="2 3" key="1">
    <citation type="submission" date="2019-07" db="EMBL/GenBank/DDBJ databases">
        <title>De Novo Assembly of kiwifruit Actinidia rufa.</title>
        <authorList>
            <person name="Sugita-Konishi S."/>
            <person name="Sato K."/>
            <person name="Mori E."/>
            <person name="Abe Y."/>
            <person name="Kisaki G."/>
            <person name="Hamano K."/>
            <person name="Suezawa K."/>
            <person name="Otani M."/>
            <person name="Fukuda T."/>
            <person name="Manabe T."/>
            <person name="Gomi K."/>
            <person name="Tabuchi M."/>
            <person name="Akimitsu K."/>
            <person name="Kataoka I."/>
        </authorList>
    </citation>
    <scope>NUCLEOTIDE SEQUENCE [LARGE SCALE GENOMIC DNA]</scope>
    <source>
        <strain evidence="3">cv. Fuchu</strain>
    </source>
</reference>
<dbReference type="PANTHER" id="PTHR34658:SF2">
    <property type="entry name" value="OS01G0151800 PROTEIN"/>
    <property type="match status" value="1"/>
</dbReference>
<keyword evidence="1" id="KW-1133">Transmembrane helix</keyword>
<keyword evidence="1" id="KW-0812">Transmembrane</keyword>
<feature type="transmembrane region" description="Helical" evidence="1">
    <location>
        <begin position="90"/>
        <end position="108"/>
    </location>
</feature>
<dbReference type="EMBL" id="BJWL01000022">
    <property type="protein sequence ID" value="GFZ11031.1"/>
    <property type="molecule type" value="Genomic_DNA"/>
</dbReference>
<accession>A0A7J0GJW6</accession>